<feature type="non-terminal residue" evidence="2">
    <location>
        <position position="1"/>
    </location>
</feature>
<dbReference type="OrthoDB" id="669288at2759"/>
<dbReference type="Proteomes" id="UP000095767">
    <property type="component" value="Unassembled WGS sequence"/>
</dbReference>
<organism evidence="2 3">
    <name type="scientific">Dichanthelium oligosanthes</name>
    <dbReference type="NCBI Taxonomy" id="888268"/>
    <lineage>
        <taxon>Eukaryota</taxon>
        <taxon>Viridiplantae</taxon>
        <taxon>Streptophyta</taxon>
        <taxon>Embryophyta</taxon>
        <taxon>Tracheophyta</taxon>
        <taxon>Spermatophyta</taxon>
        <taxon>Magnoliopsida</taxon>
        <taxon>Liliopsida</taxon>
        <taxon>Poales</taxon>
        <taxon>Poaceae</taxon>
        <taxon>PACMAD clade</taxon>
        <taxon>Panicoideae</taxon>
        <taxon>Panicodae</taxon>
        <taxon>Paniceae</taxon>
        <taxon>Dichantheliinae</taxon>
        <taxon>Dichanthelium</taxon>
    </lineage>
</organism>
<protein>
    <submittedName>
        <fullName evidence="2">Uncharacterized protein</fullName>
    </submittedName>
</protein>
<comment type="caution">
    <text evidence="2">The sequence shown here is derived from an EMBL/GenBank/DDBJ whole genome shotgun (WGS) entry which is preliminary data.</text>
</comment>
<evidence type="ECO:0000313" key="3">
    <source>
        <dbReference type="Proteomes" id="UP000095767"/>
    </source>
</evidence>
<evidence type="ECO:0000256" key="1">
    <source>
        <dbReference type="SAM" id="MobiDB-lite"/>
    </source>
</evidence>
<dbReference type="EMBL" id="LWDX02020989">
    <property type="protein sequence ID" value="OEL32493.1"/>
    <property type="molecule type" value="Genomic_DNA"/>
</dbReference>
<sequence>LGIIRRCYPSIVDLDKVKKLNWCRFVVDQLKEAANRMHKRNSVKGCLLFIVVPYVDSLSVGNLEISSDKPRIAAWSKKLLDDVIKLDTNSYGSFGKLRCDANVEASDEDEVPLIMPLRSSQTGINKGEARTKESEEKGLLTQEIALDVVPPPASKYGHTQSQRQQLRIPSGPTVAAATTATSSNVVGANDTNTSIKTQECSMKPPDDLAKEPNGCHGSKESMPAKDTAPHMHRDNPMAFTPPEINIMKFIYDDIEDTSKKQPEPSCDAPTSNKKRVEDEAIQIIEEGKGKLATASASTSNQDI</sequence>
<feature type="compositionally biased region" description="Basic and acidic residues" evidence="1">
    <location>
        <begin position="217"/>
        <end position="231"/>
    </location>
</feature>
<feature type="region of interest" description="Disordered" evidence="1">
    <location>
        <begin position="253"/>
        <end position="278"/>
    </location>
</feature>
<dbReference type="STRING" id="888268.A0A1E5W505"/>
<gene>
    <name evidence="2" type="ORF">BAE44_0006487</name>
</gene>
<accession>A0A1E5W505</accession>
<feature type="region of interest" description="Disordered" evidence="1">
    <location>
        <begin position="196"/>
        <end position="231"/>
    </location>
</feature>
<name>A0A1E5W505_9POAL</name>
<dbReference type="PANTHER" id="PTHR34835">
    <property type="entry name" value="OS07G0283600 PROTEIN-RELATED"/>
    <property type="match status" value="1"/>
</dbReference>
<proteinExistence type="predicted"/>
<dbReference type="PANTHER" id="PTHR34835:SF34">
    <property type="entry name" value="OS08G0555500 PROTEIN"/>
    <property type="match status" value="1"/>
</dbReference>
<keyword evidence="3" id="KW-1185">Reference proteome</keyword>
<evidence type="ECO:0000313" key="2">
    <source>
        <dbReference type="EMBL" id="OEL32493.1"/>
    </source>
</evidence>
<reference evidence="2 3" key="1">
    <citation type="submission" date="2016-09" db="EMBL/GenBank/DDBJ databases">
        <title>The draft genome of Dichanthelium oligosanthes: A C3 panicoid grass species.</title>
        <authorList>
            <person name="Studer A.J."/>
            <person name="Schnable J.C."/>
            <person name="Brutnell T.P."/>
        </authorList>
    </citation>
    <scope>NUCLEOTIDE SEQUENCE [LARGE SCALE GENOMIC DNA]</scope>
    <source>
        <strain evidence="3">cv. Kellogg 1175</strain>
        <tissue evidence="2">Leaf</tissue>
    </source>
</reference>
<dbReference type="AlphaFoldDB" id="A0A1E5W505"/>